<keyword evidence="2" id="KW-1185">Reference proteome</keyword>
<dbReference type="GeneID" id="36395143"/>
<dbReference type="EMBL" id="CCYD01000109">
    <property type="protein sequence ID" value="CEG35754.1"/>
    <property type="molecule type" value="Genomic_DNA"/>
</dbReference>
<name>A0A0P1A6G3_PLAHL</name>
<sequence length="61" mass="7001">MWGKSWKRFGNWQNMSTYLIAIVVGEFDMISNSTKEGIVVSVYTAPEQSARGRFAIENLWV</sequence>
<reference evidence="2" key="1">
    <citation type="submission" date="2014-09" db="EMBL/GenBank/DDBJ databases">
        <authorList>
            <person name="Sharma Rahul"/>
            <person name="Thines Marco"/>
        </authorList>
    </citation>
    <scope>NUCLEOTIDE SEQUENCE [LARGE SCALE GENOMIC DNA]</scope>
</reference>
<dbReference type="Proteomes" id="UP000054928">
    <property type="component" value="Unassembled WGS sequence"/>
</dbReference>
<protein>
    <submittedName>
        <fullName evidence="1">Puromycin-sensitive aminopeptidase</fullName>
    </submittedName>
</protein>
<accession>A0A0P1A6G3</accession>
<keyword evidence="1" id="KW-0031">Aminopeptidase</keyword>
<dbReference type="OrthoDB" id="5786529at2759"/>
<keyword evidence="1" id="KW-0378">Hydrolase</keyword>
<evidence type="ECO:0000313" key="2">
    <source>
        <dbReference type="Proteomes" id="UP000054928"/>
    </source>
</evidence>
<dbReference type="GO" id="GO:0004177">
    <property type="term" value="F:aminopeptidase activity"/>
    <property type="evidence" value="ECO:0007669"/>
    <property type="project" value="UniProtKB-KW"/>
</dbReference>
<evidence type="ECO:0000313" key="1">
    <source>
        <dbReference type="EMBL" id="CEG35754.1"/>
    </source>
</evidence>
<dbReference type="AlphaFoldDB" id="A0A0P1A6G3"/>
<organism evidence="1 2">
    <name type="scientific">Plasmopara halstedii</name>
    <name type="common">Downy mildew of sunflower</name>
    <dbReference type="NCBI Taxonomy" id="4781"/>
    <lineage>
        <taxon>Eukaryota</taxon>
        <taxon>Sar</taxon>
        <taxon>Stramenopiles</taxon>
        <taxon>Oomycota</taxon>
        <taxon>Peronosporomycetes</taxon>
        <taxon>Peronosporales</taxon>
        <taxon>Peronosporaceae</taxon>
        <taxon>Plasmopara</taxon>
    </lineage>
</organism>
<dbReference type="RefSeq" id="XP_024572123.1">
    <property type="nucleotide sequence ID" value="XM_024727692.1"/>
</dbReference>
<dbReference type="STRING" id="4781.A0A0P1A6G3"/>
<proteinExistence type="predicted"/>
<keyword evidence="1" id="KW-0645">Protease</keyword>